<gene>
    <name evidence="1" type="ORF">DB895_02510</name>
</gene>
<name>A0A2U1JPG8_9FLAO</name>
<proteinExistence type="predicted"/>
<sequence>MKAKVILVSLFLSVAFLSCKNEAKKEEIQPVEEVKANTFDVVLDLNIKKDDELILFYKDASISYFDEDHTVYAGVKGNEQSQKVIFNIPEGVLPNDIRLDISSNKKQDPIKINSIELNFEGRTFRIDQNNFEKYFKPNDFIKYDASSSSITMSEKDGNYDPFFTTNPAIYAELEKVGGKKL</sequence>
<comment type="caution">
    <text evidence="1">The sequence shown here is derived from an EMBL/GenBank/DDBJ whole genome shotgun (WGS) entry which is preliminary data.</text>
</comment>
<protein>
    <submittedName>
        <fullName evidence="1">Uncharacterized protein</fullName>
    </submittedName>
</protein>
<dbReference type="PROSITE" id="PS51257">
    <property type="entry name" value="PROKAR_LIPOPROTEIN"/>
    <property type="match status" value="1"/>
</dbReference>
<reference evidence="1 2" key="1">
    <citation type="submission" date="2018-04" db="EMBL/GenBank/DDBJ databases">
        <title>Flavobacterium sp. nov., isolated from glacier ice.</title>
        <authorList>
            <person name="Liu Q."/>
            <person name="Xin Y.-H."/>
        </authorList>
    </citation>
    <scope>NUCLEOTIDE SEQUENCE [LARGE SCALE GENOMIC DNA]</scope>
    <source>
        <strain evidence="1 2">RB1R5</strain>
    </source>
</reference>
<dbReference type="Proteomes" id="UP000245449">
    <property type="component" value="Unassembled WGS sequence"/>
</dbReference>
<dbReference type="EMBL" id="QCZI01000002">
    <property type="protein sequence ID" value="PWA06874.1"/>
    <property type="molecule type" value="Genomic_DNA"/>
</dbReference>
<keyword evidence="2" id="KW-1185">Reference proteome</keyword>
<accession>A0A2U1JPG8</accession>
<dbReference type="AlphaFoldDB" id="A0A2U1JPG8"/>
<dbReference type="RefSeq" id="WP_116723774.1">
    <property type="nucleotide sequence ID" value="NZ_QCZI01000002.1"/>
</dbReference>
<evidence type="ECO:0000313" key="2">
    <source>
        <dbReference type="Proteomes" id="UP000245449"/>
    </source>
</evidence>
<organism evidence="1 2">
    <name type="scientific">Flavobacterium psychrotolerans</name>
    <dbReference type="NCBI Taxonomy" id="2169410"/>
    <lineage>
        <taxon>Bacteria</taxon>
        <taxon>Pseudomonadati</taxon>
        <taxon>Bacteroidota</taxon>
        <taxon>Flavobacteriia</taxon>
        <taxon>Flavobacteriales</taxon>
        <taxon>Flavobacteriaceae</taxon>
        <taxon>Flavobacterium</taxon>
    </lineage>
</organism>
<evidence type="ECO:0000313" key="1">
    <source>
        <dbReference type="EMBL" id="PWA06874.1"/>
    </source>
</evidence>
<dbReference type="OrthoDB" id="1350910at2"/>